<reference evidence="2" key="1">
    <citation type="submission" date="2021-03" db="EMBL/GenBank/DDBJ databases">
        <title>Evolutionary innovations through gain and loss of genes in the ectomycorrhizal Boletales.</title>
        <authorList>
            <person name="Wu G."/>
            <person name="Miyauchi S."/>
            <person name="Morin E."/>
            <person name="Yang Z.-L."/>
            <person name="Xu J."/>
            <person name="Martin F.M."/>
        </authorList>
    </citation>
    <scope>NUCLEOTIDE SEQUENCE</scope>
    <source>
        <strain evidence="2">BR01</strain>
    </source>
</reference>
<dbReference type="EMBL" id="JAGFBS010000010">
    <property type="protein sequence ID" value="KAG6376869.1"/>
    <property type="molecule type" value="Genomic_DNA"/>
</dbReference>
<comment type="caution">
    <text evidence="2">The sequence shown here is derived from an EMBL/GenBank/DDBJ whole genome shotgun (WGS) entry which is preliminary data.</text>
</comment>
<feature type="region of interest" description="Disordered" evidence="1">
    <location>
        <begin position="1"/>
        <end position="24"/>
    </location>
</feature>
<name>A0A8I2YPM4_9AGAM</name>
<accession>A0A8I2YPM4</accession>
<dbReference type="Proteomes" id="UP000683000">
    <property type="component" value="Unassembled WGS sequence"/>
</dbReference>
<dbReference type="OrthoDB" id="443772at2759"/>
<evidence type="ECO:0000313" key="2">
    <source>
        <dbReference type="EMBL" id="KAG6376869.1"/>
    </source>
</evidence>
<feature type="compositionally biased region" description="Acidic residues" evidence="1">
    <location>
        <begin position="14"/>
        <end position="24"/>
    </location>
</feature>
<gene>
    <name evidence="2" type="ORF">JVT61DRAFT_895</name>
</gene>
<protein>
    <submittedName>
        <fullName evidence="2">Uncharacterized protein</fullName>
    </submittedName>
</protein>
<evidence type="ECO:0000256" key="1">
    <source>
        <dbReference type="SAM" id="MobiDB-lite"/>
    </source>
</evidence>
<evidence type="ECO:0000313" key="3">
    <source>
        <dbReference type="Proteomes" id="UP000683000"/>
    </source>
</evidence>
<keyword evidence="3" id="KW-1185">Reference proteome</keyword>
<proteinExistence type="predicted"/>
<dbReference type="AlphaFoldDB" id="A0A8I2YPM4"/>
<sequence>MGKNSKKIVQPEPDMQEEESDEQVALDEDDLEEAVLDEDIVPTQKVEINNIVRLFLAQYPVRRLHLAFLHQVALRRIRETIQLDPSLPWTETLVVSYPETIDVDVDDDLNRELAL</sequence>
<organism evidence="2 3">
    <name type="scientific">Boletus reticuloceps</name>
    <dbReference type="NCBI Taxonomy" id="495285"/>
    <lineage>
        <taxon>Eukaryota</taxon>
        <taxon>Fungi</taxon>
        <taxon>Dikarya</taxon>
        <taxon>Basidiomycota</taxon>
        <taxon>Agaricomycotina</taxon>
        <taxon>Agaricomycetes</taxon>
        <taxon>Agaricomycetidae</taxon>
        <taxon>Boletales</taxon>
        <taxon>Boletineae</taxon>
        <taxon>Boletaceae</taxon>
        <taxon>Boletoideae</taxon>
        <taxon>Boletus</taxon>
    </lineage>
</organism>